<evidence type="ECO:0000313" key="3">
    <source>
        <dbReference type="Proteomes" id="UP000676336"/>
    </source>
</evidence>
<feature type="non-terminal residue" evidence="2">
    <location>
        <position position="38"/>
    </location>
</feature>
<comment type="caution">
    <text evidence="2">The sequence shown here is derived from an EMBL/GenBank/DDBJ whole genome shotgun (WGS) entry which is preliminary data.</text>
</comment>
<accession>A0A8S3ACN4</accession>
<reference evidence="2" key="1">
    <citation type="submission" date="2021-02" db="EMBL/GenBank/DDBJ databases">
        <authorList>
            <person name="Nowell W R."/>
        </authorList>
    </citation>
    <scope>NUCLEOTIDE SEQUENCE</scope>
</reference>
<sequence length="38" mass="4344">MHVPDSITVGPNRSAFPRLDQDHDRAPIHMVVPDRLRP</sequence>
<feature type="region of interest" description="Disordered" evidence="1">
    <location>
        <begin position="1"/>
        <end position="22"/>
    </location>
</feature>
<evidence type="ECO:0000313" key="2">
    <source>
        <dbReference type="EMBL" id="CAF4705701.1"/>
    </source>
</evidence>
<dbReference type="Proteomes" id="UP000676336">
    <property type="component" value="Unassembled WGS sequence"/>
</dbReference>
<proteinExistence type="predicted"/>
<name>A0A8S3ACN4_9BILA</name>
<protein>
    <submittedName>
        <fullName evidence="2">Uncharacterized protein</fullName>
    </submittedName>
</protein>
<dbReference type="AlphaFoldDB" id="A0A8S3ACN4"/>
<organism evidence="2 3">
    <name type="scientific">Rotaria magnacalcarata</name>
    <dbReference type="NCBI Taxonomy" id="392030"/>
    <lineage>
        <taxon>Eukaryota</taxon>
        <taxon>Metazoa</taxon>
        <taxon>Spiralia</taxon>
        <taxon>Gnathifera</taxon>
        <taxon>Rotifera</taxon>
        <taxon>Eurotatoria</taxon>
        <taxon>Bdelloidea</taxon>
        <taxon>Philodinida</taxon>
        <taxon>Philodinidae</taxon>
        <taxon>Rotaria</taxon>
    </lineage>
</organism>
<gene>
    <name evidence="2" type="ORF">SMN809_LOCUS43232</name>
</gene>
<dbReference type="EMBL" id="CAJOBI010126925">
    <property type="protein sequence ID" value="CAF4705701.1"/>
    <property type="molecule type" value="Genomic_DNA"/>
</dbReference>
<evidence type="ECO:0000256" key="1">
    <source>
        <dbReference type="SAM" id="MobiDB-lite"/>
    </source>
</evidence>